<dbReference type="AlphaFoldDB" id="A3IKV4"/>
<name>A3IKV4_9CHRO</name>
<dbReference type="EMBL" id="AAXW01000004">
    <property type="protein sequence ID" value="EAZ92823.1"/>
    <property type="molecule type" value="Genomic_DNA"/>
</dbReference>
<accession>A3IKV4</accession>
<dbReference type="Proteomes" id="UP000003781">
    <property type="component" value="Unassembled WGS sequence"/>
</dbReference>
<organism evidence="1 2">
    <name type="scientific">Crocosphaera chwakensis CCY0110</name>
    <dbReference type="NCBI Taxonomy" id="391612"/>
    <lineage>
        <taxon>Bacteria</taxon>
        <taxon>Bacillati</taxon>
        <taxon>Cyanobacteriota</taxon>
        <taxon>Cyanophyceae</taxon>
        <taxon>Oscillatoriophycideae</taxon>
        <taxon>Chroococcales</taxon>
        <taxon>Aphanothecaceae</taxon>
        <taxon>Crocosphaera</taxon>
        <taxon>Crocosphaera chwakensis</taxon>
    </lineage>
</organism>
<gene>
    <name evidence="1" type="ORF">CY0110_22042</name>
</gene>
<evidence type="ECO:0000313" key="1">
    <source>
        <dbReference type="EMBL" id="EAZ92823.1"/>
    </source>
</evidence>
<comment type="caution">
    <text evidence="1">The sequence shown here is derived from an EMBL/GenBank/DDBJ whole genome shotgun (WGS) entry which is preliminary data.</text>
</comment>
<proteinExistence type="predicted"/>
<sequence>MEALVLMKVYPFEKFLVNGFPVVEWVETPNNGKQKRHRSLQQFESYLGLSRRIEQSGDKESVKWFNSRLMRSHFYIWYVTRICPQPPRRLDTEIGKKLGNKWDTMKTKKKAKVKDGIIRLCFYATRLLFNELKHNIVF</sequence>
<dbReference type="RefSeq" id="WP_008273967.1">
    <property type="nucleotide sequence ID" value="NZ_AAXW01000004.1"/>
</dbReference>
<protein>
    <submittedName>
        <fullName evidence="1">Photosystem II reaction center protein PsbZ</fullName>
    </submittedName>
</protein>
<dbReference type="eggNOG" id="COG3547">
    <property type="taxonomic scope" value="Bacteria"/>
</dbReference>
<reference evidence="1 2" key="1">
    <citation type="submission" date="2007-03" db="EMBL/GenBank/DDBJ databases">
        <authorList>
            <person name="Stal L."/>
            <person name="Ferriera S."/>
            <person name="Johnson J."/>
            <person name="Kravitz S."/>
            <person name="Beeson K."/>
            <person name="Sutton G."/>
            <person name="Rogers Y.-H."/>
            <person name="Friedman R."/>
            <person name="Frazier M."/>
            <person name="Venter J.C."/>
        </authorList>
    </citation>
    <scope>NUCLEOTIDE SEQUENCE [LARGE SCALE GENOMIC DNA]</scope>
    <source>
        <strain evidence="1 2">CCY0110</strain>
    </source>
</reference>
<evidence type="ECO:0000313" key="2">
    <source>
        <dbReference type="Proteomes" id="UP000003781"/>
    </source>
</evidence>
<keyword evidence="2" id="KW-1185">Reference proteome</keyword>